<feature type="signal peptide" evidence="1">
    <location>
        <begin position="1"/>
        <end position="20"/>
    </location>
</feature>
<dbReference type="InterPro" id="IPR007332">
    <property type="entry name" value="DUF411"/>
</dbReference>
<evidence type="ECO:0000313" key="2">
    <source>
        <dbReference type="EMBL" id="MCZ0865201.1"/>
    </source>
</evidence>
<accession>A0A9J6RLK1</accession>
<name>A0A9J6RLK1_9GAMM</name>
<protein>
    <submittedName>
        <fullName evidence="2">DUF411 domain-containing protein</fullName>
    </submittedName>
</protein>
<feature type="chain" id="PRO_5039926036" evidence="1">
    <location>
        <begin position="21"/>
        <end position="147"/>
    </location>
</feature>
<dbReference type="Proteomes" id="UP001069090">
    <property type="component" value="Unassembled WGS sequence"/>
</dbReference>
<keyword evidence="3" id="KW-1185">Reference proteome</keyword>
<dbReference type="EMBL" id="JAPTGG010000005">
    <property type="protein sequence ID" value="MCZ0865201.1"/>
    <property type="molecule type" value="Genomic_DNA"/>
</dbReference>
<gene>
    <name evidence="2" type="ORF">O0V09_08325</name>
</gene>
<dbReference type="RefSeq" id="WP_258331346.1">
    <property type="nucleotide sequence ID" value="NZ_JAPTGG010000005.1"/>
</dbReference>
<organism evidence="2 3">
    <name type="scientific">Dasania phycosphaerae</name>
    <dbReference type="NCBI Taxonomy" id="2950436"/>
    <lineage>
        <taxon>Bacteria</taxon>
        <taxon>Pseudomonadati</taxon>
        <taxon>Pseudomonadota</taxon>
        <taxon>Gammaproteobacteria</taxon>
        <taxon>Cellvibrionales</taxon>
        <taxon>Spongiibacteraceae</taxon>
        <taxon>Dasania</taxon>
    </lineage>
</organism>
<evidence type="ECO:0000313" key="3">
    <source>
        <dbReference type="Proteomes" id="UP001069090"/>
    </source>
</evidence>
<evidence type="ECO:0000256" key="1">
    <source>
        <dbReference type="SAM" id="SignalP"/>
    </source>
</evidence>
<proteinExistence type="predicted"/>
<keyword evidence="1" id="KW-0732">Signal</keyword>
<dbReference type="AlphaFoldDB" id="A0A9J6RLK1"/>
<dbReference type="Pfam" id="PF04214">
    <property type="entry name" value="DUF411"/>
    <property type="match status" value="1"/>
</dbReference>
<reference evidence="2 3" key="1">
    <citation type="submission" date="2022-12" db="EMBL/GenBank/DDBJ databases">
        <title>Dasania phycosphaerae sp. nov., isolated from particulate material of the south coast of Korea.</title>
        <authorList>
            <person name="Jiang Y."/>
        </authorList>
    </citation>
    <scope>NUCLEOTIDE SEQUENCE [LARGE SCALE GENOMIC DNA]</scope>
    <source>
        <strain evidence="2 3">GY-19</strain>
    </source>
</reference>
<sequence>MRFLIIVVVLTFNITSSLQAAALLPNEITVYKNPDCRCCDKWIRYLQEHDYAVTVVNTRDVYAHKRRLGVPPEVAACHTAVIGDYVIEGHITHRDIKRLLLFQPEIKGIAVPGMPIGTPGMERGSTKEPYNVMSFDEAGSIDIFVKH</sequence>
<comment type="caution">
    <text evidence="2">The sequence shown here is derived from an EMBL/GenBank/DDBJ whole genome shotgun (WGS) entry which is preliminary data.</text>
</comment>